<accession>A0A3G5A9Y3</accession>
<sequence>MWFRCRHDRFWRYAGESANIEVGESMVNFLRCVMCARVLKPMCSRVSIFSSRFIRVVHLIISFARSAGL</sequence>
<gene>
    <name evidence="1" type="ORF">Hyperionvirus16_51</name>
</gene>
<dbReference type="EMBL" id="MK072398">
    <property type="protein sequence ID" value="AYV84076.1"/>
    <property type="molecule type" value="Genomic_DNA"/>
</dbReference>
<organism evidence="1">
    <name type="scientific">Hyperionvirus sp</name>
    <dbReference type="NCBI Taxonomy" id="2487770"/>
    <lineage>
        <taxon>Viruses</taxon>
        <taxon>Varidnaviria</taxon>
        <taxon>Bamfordvirae</taxon>
        <taxon>Nucleocytoviricota</taxon>
        <taxon>Megaviricetes</taxon>
        <taxon>Imitervirales</taxon>
        <taxon>Mimiviridae</taxon>
        <taxon>Klosneuvirinae</taxon>
    </lineage>
</organism>
<proteinExistence type="predicted"/>
<evidence type="ECO:0000313" key="1">
    <source>
        <dbReference type="EMBL" id="AYV84076.1"/>
    </source>
</evidence>
<reference evidence="1" key="1">
    <citation type="submission" date="2018-10" db="EMBL/GenBank/DDBJ databases">
        <title>Hidden diversity of soil giant viruses.</title>
        <authorList>
            <person name="Schulz F."/>
            <person name="Alteio L."/>
            <person name="Goudeau D."/>
            <person name="Ryan E.M."/>
            <person name="Malmstrom R.R."/>
            <person name="Blanchard J."/>
            <person name="Woyke T."/>
        </authorList>
    </citation>
    <scope>NUCLEOTIDE SEQUENCE</scope>
    <source>
        <strain evidence="1">HYV1</strain>
    </source>
</reference>
<name>A0A3G5A9Y3_9VIRU</name>
<protein>
    <submittedName>
        <fullName evidence="1">Uncharacterized protein</fullName>
    </submittedName>
</protein>